<evidence type="ECO:0000256" key="1">
    <source>
        <dbReference type="ARBA" id="ARBA00004141"/>
    </source>
</evidence>
<dbReference type="STRING" id="1045558.SAMN05216175_11097"/>
<keyword evidence="4 6" id="KW-1133">Transmembrane helix</keyword>
<evidence type="ECO:0000256" key="3">
    <source>
        <dbReference type="ARBA" id="ARBA00022692"/>
    </source>
</evidence>
<keyword evidence="3 6" id="KW-0812">Transmembrane</keyword>
<feature type="transmembrane region" description="Helical" evidence="6">
    <location>
        <begin position="181"/>
        <end position="203"/>
    </location>
</feature>
<keyword evidence="5 6" id="KW-0472">Membrane</keyword>
<dbReference type="Pfam" id="PF01925">
    <property type="entry name" value="TauE"/>
    <property type="match status" value="1"/>
</dbReference>
<reference evidence="8" key="1">
    <citation type="submission" date="2016-10" db="EMBL/GenBank/DDBJ databases">
        <authorList>
            <person name="Varghese N."/>
            <person name="Submissions S."/>
        </authorList>
    </citation>
    <scope>NUCLEOTIDE SEQUENCE [LARGE SCALE GENOMIC DNA]</scope>
    <source>
        <strain evidence="8">CGMCC 1.10971</strain>
    </source>
</reference>
<dbReference type="PANTHER" id="PTHR43701:SF2">
    <property type="entry name" value="MEMBRANE TRANSPORTER PROTEIN YJNA-RELATED"/>
    <property type="match status" value="1"/>
</dbReference>
<name>A0A1I2TP49_9GAMM</name>
<feature type="transmembrane region" description="Helical" evidence="6">
    <location>
        <begin position="71"/>
        <end position="90"/>
    </location>
</feature>
<dbReference type="OrthoDB" id="5189995at2"/>
<dbReference type="AlphaFoldDB" id="A0A1I2TP49"/>
<protein>
    <recommendedName>
        <fullName evidence="6">Probable membrane transporter protein</fullName>
    </recommendedName>
</protein>
<feature type="transmembrane region" description="Helical" evidence="6">
    <location>
        <begin position="149"/>
        <end position="175"/>
    </location>
</feature>
<dbReference type="Proteomes" id="UP000198623">
    <property type="component" value="Unassembled WGS sequence"/>
</dbReference>
<organism evidence="7 8">
    <name type="scientific">Neptunomonas qingdaonensis</name>
    <dbReference type="NCBI Taxonomy" id="1045558"/>
    <lineage>
        <taxon>Bacteria</taxon>
        <taxon>Pseudomonadati</taxon>
        <taxon>Pseudomonadota</taxon>
        <taxon>Gammaproteobacteria</taxon>
        <taxon>Oceanospirillales</taxon>
        <taxon>Oceanospirillaceae</taxon>
        <taxon>Neptunomonas</taxon>
    </lineage>
</organism>
<keyword evidence="6" id="KW-1003">Cell membrane</keyword>
<dbReference type="GO" id="GO:0005886">
    <property type="term" value="C:plasma membrane"/>
    <property type="evidence" value="ECO:0007669"/>
    <property type="project" value="UniProtKB-SubCell"/>
</dbReference>
<proteinExistence type="inferred from homology"/>
<comment type="subcellular location">
    <subcellularLocation>
        <location evidence="6">Cell membrane</location>
        <topology evidence="6">Multi-pass membrane protein</topology>
    </subcellularLocation>
    <subcellularLocation>
        <location evidence="1">Membrane</location>
        <topology evidence="1">Multi-pass membrane protein</topology>
    </subcellularLocation>
</comment>
<evidence type="ECO:0000256" key="5">
    <source>
        <dbReference type="ARBA" id="ARBA00023136"/>
    </source>
</evidence>
<gene>
    <name evidence="7" type="ORF">SAMN05216175_11097</name>
</gene>
<evidence type="ECO:0000256" key="4">
    <source>
        <dbReference type="ARBA" id="ARBA00022989"/>
    </source>
</evidence>
<evidence type="ECO:0000256" key="2">
    <source>
        <dbReference type="ARBA" id="ARBA00009142"/>
    </source>
</evidence>
<evidence type="ECO:0000313" key="8">
    <source>
        <dbReference type="Proteomes" id="UP000198623"/>
    </source>
</evidence>
<evidence type="ECO:0000256" key="6">
    <source>
        <dbReference type="RuleBase" id="RU363041"/>
    </source>
</evidence>
<evidence type="ECO:0000313" key="7">
    <source>
        <dbReference type="EMBL" id="SFG65167.1"/>
    </source>
</evidence>
<dbReference type="PANTHER" id="PTHR43701">
    <property type="entry name" value="MEMBRANE TRANSPORTER PROTEIN MJ0441-RELATED"/>
    <property type="match status" value="1"/>
</dbReference>
<dbReference type="EMBL" id="FOOU01000010">
    <property type="protein sequence ID" value="SFG65167.1"/>
    <property type="molecule type" value="Genomic_DNA"/>
</dbReference>
<sequence>MEFAYSFAGLVVGFVVGLTGIGGGALMTPILIVVFGIPPIIAVSTDLLYASVTKFGGVFAYARKKMIEWRIVILLLSGSIPGSLLTLEYLKGLEALEQIEHLMNLTLGFSLILTSIAVFGRNKIREYALKVEGRSWVAKAKKARPTVTVLTGILLGGLVTLSSVGAGALGTALLITLYPRMSMPAIVGTDLVHAVVLTGVAGAGHYGMGSVDLSLLGYLLIGSLPGVFIGSHIGAKLSPKVMQPIMGSLLLAIGLRFVLAG</sequence>
<dbReference type="InterPro" id="IPR002781">
    <property type="entry name" value="TM_pro_TauE-like"/>
</dbReference>
<feature type="transmembrane region" description="Helical" evidence="6">
    <location>
        <begin position="241"/>
        <end position="259"/>
    </location>
</feature>
<feature type="transmembrane region" description="Helical" evidence="6">
    <location>
        <begin position="102"/>
        <end position="120"/>
    </location>
</feature>
<dbReference type="InterPro" id="IPR051598">
    <property type="entry name" value="TSUP/Inactive_protease-like"/>
</dbReference>
<accession>A0A1I2TP49</accession>
<keyword evidence="8" id="KW-1185">Reference proteome</keyword>
<feature type="transmembrane region" description="Helical" evidence="6">
    <location>
        <begin position="7"/>
        <end position="24"/>
    </location>
</feature>
<feature type="transmembrane region" description="Helical" evidence="6">
    <location>
        <begin position="30"/>
        <end position="50"/>
    </location>
</feature>
<feature type="transmembrane region" description="Helical" evidence="6">
    <location>
        <begin position="215"/>
        <end position="235"/>
    </location>
</feature>
<dbReference type="RefSeq" id="WP_090728805.1">
    <property type="nucleotide sequence ID" value="NZ_FOOU01000010.1"/>
</dbReference>
<comment type="similarity">
    <text evidence="2 6">Belongs to the 4-toluene sulfonate uptake permease (TSUP) (TC 2.A.102) family.</text>
</comment>